<feature type="domain" description="Tripartite ATP-independent periplasmic transporters DctQ component" evidence="8">
    <location>
        <begin position="36"/>
        <end position="164"/>
    </location>
</feature>
<evidence type="ECO:0000256" key="2">
    <source>
        <dbReference type="ARBA" id="ARBA00022448"/>
    </source>
</evidence>
<comment type="caution">
    <text evidence="9">The sequence shown here is derived from an EMBL/GenBank/DDBJ whole genome shotgun (WGS) entry which is preliminary data.</text>
</comment>
<dbReference type="EMBL" id="JASJEV010000005">
    <property type="protein sequence ID" value="MDJ1158519.1"/>
    <property type="molecule type" value="Genomic_DNA"/>
</dbReference>
<feature type="transmembrane region" description="Helical" evidence="7">
    <location>
        <begin position="16"/>
        <end position="39"/>
    </location>
</feature>
<keyword evidence="7" id="KW-0997">Cell inner membrane</keyword>
<comment type="similarity">
    <text evidence="7">Belongs to the TRAP transporter small permease family.</text>
</comment>
<dbReference type="InterPro" id="IPR055348">
    <property type="entry name" value="DctQ"/>
</dbReference>
<dbReference type="Pfam" id="PF04290">
    <property type="entry name" value="DctQ"/>
    <property type="match status" value="1"/>
</dbReference>
<keyword evidence="10" id="KW-1185">Reference proteome</keyword>
<proteinExistence type="inferred from homology"/>
<keyword evidence="2 7" id="KW-0813">Transport</keyword>
<evidence type="ECO:0000256" key="1">
    <source>
        <dbReference type="ARBA" id="ARBA00004651"/>
    </source>
</evidence>
<evidence type="ECO:0000256" key="5">
    <source>
        <dbReference type="ARBA" id="ARBA00022989"/>
    </source>
</evidence>
<evidence type="ECO:0000256" key="7">
    <source>
        <dbReference type="RuleBase" id="RU369079"/>
    </source>
</evidence>
<feature type="transmembrane region" description="Helical" evidence="7">
    <location>
        <begin position="59"/>
        <end position="78"/>
    </location>
</feature>
<reference evidence="9 10" key="1">
    <citation type="submission" date="2023-05" db="EMBL/GenBank/DDBJ databases">
        <title>Chelatococcus sp. nov., a moderately thermophilic bacterium isolated from hot spring microbial mat.</title>
        <authorList>
            <person name="Hu C.-J."/>
            <person name="Li W.-J."/>
        </authorList>
    </citation>
    <scope>NUCLEOTIDE SEQUENCE [LARGE SCALE GENOMIC DNA]</scope>
    <source>
        <strain evidence="9 10">SYSU G07232</strain>
    </source>
</reference>
<evidence type="ECO:0000313" key="10">
    <source>
        <dbReference type="Proteomes" id="UP001321492"/>
    </source>
</evidence>
<keyword evidence="6 7" id="KW-0472">Membrane</keyword>
<keyword evidence="4 7" id="KW-0812">Transmembrane</keyword>
<keyword evidence="3" id="KW-1003">Cell membrane</keyword>
<evidence type="ECO:0000313" key="9">
    <source>
        <dbReference type="EMBL" id="MDJ1158519.1"/>
    </source>
</evidence>
<keyword evidence="5 7" id="KW-1133">Transmembrane helix</keyword>
<organism evidence="9 10">
    <name type="scientific">Chelatococcus albus</name>
    <dbReference type="NCBI Taxonomy" id="3047466"/>
    <lineage>
        <taxon>Bacteria</taxon>
        <taxon>Pseudomonadati</taxon>
        <taxon>Pseudomonadota</taxon>
        <taxon>Alphaproteobacteria</taxon>
        <taxon>Hyphomicrobiales</taxon>
        <taxon>Chelatococcaceae</taxon>
        <taxon>Chelatococcus</taxon>
    </lineage>
</organism>
<accession>A0ABT7AGL6</accession>
<evidence type="ECO:0000256" key="6">
    <source>
        <dbReference type="ARBA" id="ARBA00023136"/>
    </source>
</evidence>
<comment type="subcellular location">
    <subcellularLocation>
        <location evidence="7">Cell inner membrane</location>
        <topology evidence="7">Multi-pass membrane protein</topology>
    </subcellularLocation>
    <subcellularLocation>
        <location evidence="1">Cell membrane</location>
        <topology evidence="1">Multi-pass membrane protein</topology>
    </subcellularLocation>
</comment>
<comment type="function">
    <text evidence="7">Part of the tripartite ATP-independent periplasmic (TRAP) transport system.</text>
</comment>
<feature type="transmembrane region" description="Helical" evidence="7">
    <location>
        <begin position="139"/>
        <end position="165"/>
    </location>
</feature>
<dbReference type="Proteomes" id="UP001321492">
    <property type="component" value="Unassembled WGS sequence"/>
</dbReference>
<feature type="transmembrane region" description="Helical" evidence="7">
    <location>
        <begin position="98"/>
        <end position="119"/>
    </location>
</feature>
<evidence type="ECO:0000256" key="3">
    <source>
        <dbReference type="ARBA" id="ARBA00022475"/>
    </source>
</evidence>
<evidence type="ECO:0000259" key="8">
    <source>
        <dbReference type="Pfam" id="PF04290"/>
    </source>
</evidence>
<protein>
    <recommendedName>
        <fullName evidence="7">TRAP transporter small permease protein</fullName>
    </recommendedName>
</protein>
<name>A0ABT7AGL6_9HYPH</name>
<dbReference type="RefSeq" id="WP_283740510.1">
    <property type="nucleotide sequence ID" value="NZ_JASJEV010000005.1"/>
</dbReference>
<evidence type="ECO:0000256" key="4">
    <source>
        <dbReference type="ARBA" id="ARBA00022692"/>
    </source>
</evidence>
<comment type="subunit">
    <text evidence="7">The complex comprises the extracytoplasmic solute receptor protein and the two transmembrane proteins.</text>
</comment>
<gene>
    <name evidence="9" type="ORF">QNA08_09755</name>
</gene>
<sequence length="169" mass="17391">MSPPPETAGAARKGDALTAVTSVIAILGGILSVAAALLVTVSVLGRWFGYGAVPGDFELVQIAVALSVFAFLPICQALRGNIMVDTFTTRLPPRVTRAIDAVWDLVYAAAMALIAWSLVGGTRDTFANGTNSMVLGVPLAPVFAICAALVAVLAVTAVVTGLKLLRSRP</sequence>